<evidence type="ECO:0000313" key="1">
    <source>
        <dbReference type="EMBL" id="MZR24123.1"/>
    </source>
</evidence>
<gene>
    <name evidence="1" type="ORF">GQF03_17450</name>
</gene>
<keyword evidence="2" id="KW-1185">Reference proteome</keyword>
<reference evidence="1 2" key="1">
    <citation type="journal article" date="2014" name="Int. J. Syst. Evol. Microbiol.">
        <title>Sneathiella chungangensis sp. nov., isolated from a marine sand, and emended description of the genus Sneathiella.</title>
        <authorList>
            <person name="Siamphan C."/>
            <person name="Kim H."/>
            <person name="Lee J.S."/>
            <person name="Kim W."/>
        </authorList>
    </citation>
    <scope>NUCLEOTIDE SEQUENCE [LARGE SCALE GENOMIC DNA]</scope>
    <source>
        <strain evidence="1 2">KCTC 32476</strain>
    </source>
</reference>
<name>A0A845MJ78_9PROT</name>
<dbReference type="RefSeq" id="WP_161340581.1">
    <property type="nucleotide sequence ID" value="NZ_JBHSDG010000003.1"/>
</dbReference>
<accession>A0A845MJ78</accession>
<dbReference type="AlphaFoldDB" id="A0A845MJ78"/>
<protein>
    <submittedName>
        <fullName evidence="1">Uncharacterized protein</fullName>
    </submittedName>
</protein>
<organism evidence="1 2">
    <name type="scientific">Sneathiella chungangensis</name>
    <dbReference type="NCBI Taxonomy" id="1418234"/>
    <lineage>
        <taxon>Bacteria</taxon>
        <taxon>Pseudomonadati</taxon>
        <taxon>Pseudomonadota</taxon>
        <taxon>Alphaproteobacteria</taxon>
        <taxon>Sneathiellales</taxon>
        <taxon>Sneathiellaceae</taxon>
        <taxon>Sneathiella</taxon>
    </lineage>
</organism>
<comment type="caution">
    <text evidence="1">The sequence shown here is derived from an EMBL/GenBank/DDBJ whole genome shotgun (WGS) entry which is preliminary data.</text>
</comment>
<dbReference type="OrthoDB" id="8395907at2"/>
<dbReference type="Proteomes" id="UP000445696">
    <property type="component" value="Unassembled WGS sequence"/>
</dbReference>
<dbReference type="EMBL" id="WTVA01000015">
    <property type="protein sequence ID" value="MZR24123.1"/>
    <property type="molecule type" value="Genomic_DNA"/>
</dbReference>
<sequence>MKPTPFVDKDGNYLGIFNSAPEGGIPVDTAPAHAGQKWNNGWGDIPERPQEEQDKDALADTEAQATILVELYKGLVREGGPIDPASVDVKASASFQKLKTAIDRRKA</sequence>
<proteinExistence type="predicted"/>
<evidence type="ECO:0000313" key="2">
    <source>
        <dbReference type="Proteomes" id="UP000445696"/>
    </source>
</evidence>